<dbReference type="InterPro" id="IPR051619">
    <property type="entry name" value="TypeII_TA_RNase_PINc/VapC"/>
</dbReference>
<feature type="binding site" evidence="6">
    <location>
        <position position="5"/>
    </location>
    <ligand>
        <name>Mg(2+)</name>
        <dbReference type="ChEBI" id="CHEBI:18420"/>
    </ligand>
</feature>
<feature type="binding site" evidence="6">
    <location>
        <position position="94"/>
    </location>
    <ligand>
        <name>Mg(2+)</name>
        <dbReference type="ChEBI" id="CHEBI:18420"/>
    </ligand>
</feature>
<name>A0ABP8KSF4_9MICO</name>
<dbReference type="HAMAP" id="MF_00265">
    <property type="entry name" value="VapC_Nob1"/>
    <property type="match status" value="1"/>
</dbReference>
<dbReference type="InterPro" id="IPR002716">
    <property type="entry name" value="PIN_dom"/>
</dbReference>
<comment type="function">
    <text evidence="6">Toxic component of a toxin-antitoxin (TA) system. An RNase.</text>
</comment>
<reference evidence="9" key="1">
    <citation type="journal article" date="2019" name="Int. J. Syst. Evol. Microbiol.">
        <title>The Global Catalogue of Microorganisms (GCM) 10K type strain sequencing project: providing services to taxonomists for standard genome sequencing and annotation.</title>
        <authorList>
            <consortium name="The Broad Institute Genomics Platform"/>
            <consortium name="The Broad Institute Genome Sequencing Center for Infectious Disease"/>
            <person name="Wu L."/>
            <person name="Ma J."/>
        </authorList>
    </citation>
    <scope>NUCLEOTIDE SEQUENCE [LARGE SCALE GENOMIC DNA]</scope>
    <source>
        <strain evidence="9">JCM 17810</strain>
    </source>
</reference>
<evidence type="ECO:0000256" key="5">
    <source>
        <dbReference type="ARBA" id="ARBA00022842"/>
    </source>
</evidence>
<organism evidence="8 9">
    <name type="scientific">Georgenia halophila</name>
    <dbReference type="NCBI Taxonomy" id="620889"/>
    <lineage>
        <taxon>Bacteria</taxon>
        <taxon>Bacillati</taxon>
        <taxon>Actinomycetota</taxon>
        <taxon>Actinomycetes</taxon>
        <taxon>Micrococcales</taxon>
        <taxon>Bogoriellaceae</taxon>
        <taxon>Georgenia</taxon>
    </lineage>
</organism>
<evidence type="ECO:0000256" key="1">
    <source>
        <dbReference type="ARBA" id="ARBA00022649"/>
    </source>
</evidence>
<dbReference type="InterPro" id="IPR029060">
    <property type="entry name" value="PIN-like_dom_sf"/>
</dbReference>
<dbReference type="EMBL" id="BAABGN010000001">
    <property type="protein sequence ID" value="GAA4415154.1"/>
    <property type="molecule type" value="Genomic_DNA"/>
</dbReference>
<feature type="domain" description="PIN" evidence="7">
    <location>
        <begin position="3"/>
        <end position="118"/>
    </location>
</feature>
<evidence type="ECO:0000256" key="3">
    <source>
        <dbReference type="ARBA" id="ARBA00022723"/>
    </source>
</evidence>
<keyword evidence="5 6" id="KW-0460">Magnesium</keyword>
<comment type="cofactor">
    <cofactor evidence="6">
        <name>Mg(2+)</name>
        <dbReference type="ChEBI" id="CHEBI:18420"/>
    </cofactor>
</comment>
<dbReference type="Proteomes" id="UP001500622">
    <property type="component" value="Unassembled WGS sequence"/>
</dbReference>
<evidence type="ECO:0000256" key="4">
    <source>
        <dbReference type="ARBA" id="ARBA00022801"/>
    </source>
</evidence>
<keyword evidence="3 6" id="KW-0479">Metal-binding</keyword>
<dbReference type="PANTHER" id="PTHR35901:SF1">
    <property type="entry name" value="EXONUCLEASE VAPC9"/>
    <property type="match status" value="1"/>
</dbReference>
<accession>A0ABP8KSF4</accession>
<keyword evidence="9" id="KW-1185">Reference proteome</keyword>
<evidence type="ECO:0000259" key="7">
    <source>
        <dbReference type="Pfam" id="PF01850"/>
    </source>
</evidence>
<dbReference type="CDD" id="cd09873">
    <property type="entry name" value="PIN_Pae0151-like"/>
    <property type="match status" value="1"/>
</dbReference>
<gene>
    <name evidence="6" type="primary">vapC</name>
    <name evidence="8" type="ORF">GCM10023169_01220</name>
</gene>
<proteinExistence type="inferred from homology"/>
<dbReference type="InterPro" id="IPR044153">
    <property type="entry name" value="PIN_Pae0151-like"/>
</dbReference>
<comment type="similarity">
    <text evidence="6">Belongs to the PINc/VapC protein family.</text>
</comment>
<dbReference type="PANTHER" id="PTHR35901">
    <property type="entry name" value="RIBONUCLEASE VAPC3"/>
    <property type="match status" value="1"/>
</dbReference>
<dbReference type="Pfam" id="PF01850">
    <property type="entry name" value="PIN"/>
    <property type="match status" value="1"/>
</dbReference>
<sequence length="129" mass="13648">MTVLDASALVDILLGQEDAPWLLDQLAGGDVVAPAHQLAEVLSALTRLERAGILAPEAARDAVTAAVALPQELVPLAGLTTRAFELRDRFRVLDGFYVALAEERGTALLTTDIRLARANPPCAVIVPRG</sequence>
<protein>
    <recommendedName>
        <fullName evidence="6">Ribonuclease VapC</fullName>
        <shortName evidence="6">RNase VapC</shortName>
        <ecNumber evidence="6">3.1.-.-</ecNumber>
    </recommendedName>
    <alternativeName>
        <fullName evidence="6">Toxin VapC</fullName>
    </alternativeName>
</protein>
<dbReference type="EC" id="3.1.-.-" evidence="6"/>
<dbReference type="Gene3D" id="3.40.50.1010">
    <property type="entry name" value="5'-nuclease"/>
    <property type="match status" value="1"/>
</dbReference>
<keyword evidence="6" id="KW-0800">Toxin</keyword>
<dbReference type="SUPFAM" id="SSF88723">
    <property type="entry name" value="PIN domain-like"/>
    <property type="match status" value="1"/>
</dbReference>
<evidence type="ECO:0000313" key="9">
    <source>
        <dbReference type="Proteomes" id="UP001500622"/>
    </source>
</evidence>
<dbReference type="RefSeq" id="WP_345214549.1">
    <property type="nucleotide sequence ID" value="NZ_BAABGN010000001.1"/>
</dbReference>
<evidence type="ECO:0000256" key="6">
    <source>
        <dbReference type="HAMAP-Rule" id="MF_00265"/>
    </source>
</evidence>
<evidence type="ECO:0000256" key="2">
    <source>
        <dbReference type="ARBA" id="ARBA00022722"/>
    </source>
</evidence>
<keyword evidence="4 6" id="KW-0378">Hydrolase</keyword>
<comment type="caution">
    <text evidence="8">The sequence shown here is derived from an EMBL/GenBank/DDBJ whole genome shotgun (WGS) entry which is preliminary data.</text>
</comment>
<keyword evidence="1 6" id="KW-1277">Toxin-antitoxin system</keyword>
<dbReference type="InterPro" id="IPR022907">
    <property type="entry name" value="VapC_family"/>
</dbReference>
<evidence type="ECO:0000313" key="8">
    <source>
        <dbReference type="EMBL" id="GAA4415154.1"/>
    </source>
</evidence>
<keyword evidence="2 6" id="KW-0540">Nuclease</keyword>